<dbReference type="InterPro" id="IPR009057">
    <property type="entry name" value="Homeodomain-like_sf"/>
</dbReference>
<dbReference type="InterPro" id="IPR018062">
    <property type="entry name" value="HTH_AraC-typ_CS"/>
</dbReference>
<sequence>MRAISFTSPEASTDAAFARRFSTKDLRPEDQFDAWRSLLAETIDLLPTPEAAETFEAEFSCWTFGDVVFTRTLYANAPARRWRHRQRSFLDHWCVVLAHSRSDRQDSLPLANARQGSLSFRSLALPFEGQAEDTEVLTLFLPRDFCRDELEEFERAHDLDIDPELGALLAGYMDNLARQLPHIPPDHAHGLAAATRSLVAACIAPRAERSEAAEAPLASLLIDRARLVVRQNMAAPEFGPEQLARLMAMSRSKLYRFFESTGGVAHFINRERLREAHRRLNSPRDALSIHVIGNEVGFIDHSTFSRAFRREFGYSPTEARERSLARLPTQPLGLHDATPDIAPSSSAARGSEDGRTGPQSFAAPPASRQG</sequence>
<dbReference type="OrthoDB" id="7904253at2"/>
<evidence type="ECO:0000313" key="7">
    <source>
        <dbReference type="Proteomes" id="UP000255207"/>
    </source>
</evidence>
<evidence type="ECO:0000256" key="3">
    <source>
        <dbReference type="ARBA" id="ARBA00023163"/>
    </source>
</evidence>
<dbReference type="PROSITE" id="PS01124">
    <property type="entry name" value="HTH_ARAC_FAMILY_2"/>
    <property type="match status" value="1"/>
</dbReference>
<dbReference type="GO" id="GO:0003700">
    <property type="term" value="F:DNA-binding transcription factor activity"/>
    <property type="evidence" value="ECO:0007669"/>
    <property type="project" value="InterPro"/>
</dbReference>
<gene>
    <name evidence="6" type="ORF">DWE98_14090</name>
</gene>
<dbReference type="SMART" id="SM00342">
    <property type="entry name" value="HTH_ARAC"/>
    <property type="match status" value="1"/>
</dbReference>
<dbReference type="InterPro" id="IPR018060">
    <property type="entry name" value="HTH_AraC"/>
</dbReference>
<evidence type="ECO:0000256" key="1">
    <source>
        <dbReference type="ARBA" id="ARBA00023015"/>
    </source>
</evidence>
<reference evidence="7" key="1">
    <citation type="submission" date="2018-07" db="EMBL/GenBank/DDBJ databases">
        <authorList>
            <person name="Safronova V.I."/>
            <person name="Chirak E.R."/>
            <person name="Sazanova A.L."/>
        </authorList>
    </citation>
    <scope>NUCLEOTIDE SEQUENCE [LARGE SCALE GENOMIC DNA]</scope>
    <source>
        <strain evidence="7">RCAM04685</strain>
    </source>
</reference>
<dbReference type="EMBL" id="QQTP01000007">
    <property type="protein sequence ID" value="RDJ24052.1"/>
    <property type="molecule type" value="Genomic_DNA"/>
</dbReference>
<dbReference type="Gene3D" id="1.10.10.60">
    <property type="entry name" value="Homeodomain-like"/>
    <property type="match status" value="1"/>
</dbReference>
<evidence type="ECO:0000256" key="2">
    <source>
        <dbReference type="ARBA" id="ARBA00023125"/>
    </source>
</evidence>
<feature type="domain" description="HTH araC/xylS-type" evidence="5">
    <location>
        <begin position="223"/>
        <end position="322"/>
    </location>
</feature>
<dbReference type="PANTHER" id="PTHR46796">
    <property type="entry name" value="HTH-TYPE TRANSCRIPTIONAL ACTIVATOR RHAS-RELATED"/>
    <property type="match status" value="1"/>
</dbReference>
<dbReference type="Proteomes" id="UP000255207">
    <property type="component" value="Unassembled WGS sequence"/>
</dbReference>
<dbReference type="AlphaFoldDB" id="A0A370L4M8"/>
<keyword evidence="7" id="KW-1185">Reference proteome</keyword>
<comment type="caution">
    <text evidence="6">The sequence shown here is derived from an EMBL/GenBank/DDBJ whole genome shotgun (WGS) entry which is preliminary data.</text>
</comment>
<evidence type="ECO:0000259" key="5">
    <source>
        <dbReference type="PROSITE" id="PS01124"/>
    </source>
</evidence>
<dbReference type="GO" id="GO:0043565">
    <property type="term" value="F:sequence-specific DNA binding"/>
    <property type="evidence" value="ECO:0007669"/>
    <property type="project" value="InterPro"/>
</dbReference>
<dbReference type="PROSITE" id="PS00041">
    <property type="entry name" value="HTH_ARAC_FAMILY_1"/>
    <property type="match status" value="1"/>
</dbReference>
<proteinExistence type="predicted"/>
<keyword evidence="3" id="KW-0804">Transcription</keyword>
<dbReference type="RefSeq" id="WP_114829914.1">
    <property type="nucleotide sequence ID" value="NZ_QQTO01000007.1"/>
</dbReference>
<keyword evidence="1" id="KW-0805">Transcription regulation</keyword>
<organism evidence="6 7">
    <name type="scientific">Bosea caraganae</name>
    <dbReference type="NCBI Taxonomy" id="2763117"/>
    <lineage>
        <taxon>Bacteria</taxon>
        <taxon>Pseudomonadati</taxon>
        <taxon>Pseudomonadota</taxon>
        <taxon>Alphaproteobacteria</taxon>
        <taxon>Hyphomicrobiales</taxon>
        <taxon>Boseaceae</taxon>
        <taxon>Bosea</taxon>
    </lineage>
</organism>
<dbReference type="PANTHER" id="PTHR46796:SF6">
    <property type="entry name" value="ARAC SUBFAMILY"/>
    <property type="match status" value="1"/>
</dbReference>
<keyword evidence="2" id="KW-0238">DNA-binding</keyword>
<dbReference type="SUPFAM" id="SSF46689">
    <property type="entry name" value="Homeodomain-like"/>
    <property type="match status" value="1"/>
</dbReference>
<dbReference type="Pfam" id="PF12833">
    <property type="entry name" value="HTH_18"/>
    <property type="match status" value="1"/>
</dbReference>
<feature type="region of interest" description="Disordered" evidence="4">
    <location>
        <begin position="319"/>
        <end position="370"/>
    </location>
</feature>
<name>A0A370L4M8_9HYPH</name>
<dbReference type="InterPro" id="IPR050204">
    <property type="entry name" value="AraC_XylS_family_regulators"/>
</dbReference>
<evidence type="ECO:0000313" key="6">
    <source>
        <dbReference type="EMBL" id="RDJ24052.1"/>
    </source>
</evidence>
<evidence type="ECO:0000256" key="4">
    <source>
        <dbReference type="SAM" id="MobiDB-lite"/>
    </source>
</evidence>
<accession>A0A370L4M8</accession>
<protein>
    <submittedName>
        <fullName evidence="6">Helix-turn-helix domain-containing protein</fullName>
    </submittedName>
</protein>